<evidence type="ECO:0000256" key="4">
    <source>
        <dbReference type="ARBA" id="ARBA00023136"/>
    </source>
</evidence>
<evidence type="ECO:0000313" key="7">
    <source>
        <dbReference type="EMBL" id="CCH80203.1"/>
    </source>
</evidence>
<evidence type="ECO:0000256" key="2">
    <source>
        <dbReference type="ARBA" id="ARBA00022692"/>
    </source>
</evidence>
<dbReference type="Proteomes" id="UP000035721">
    <property type="component" value="Unassembled WGS sequence"/>
</dbReference>
<feature type="domain" description="Major facilitator superfamily (MFS) profile" evidence="6">
    <location>
        <begin position="24"/>
        <end position="102"/>
    </location>
</feature>
<dbReference type="SUPFAM" id="SSF103473">
    <property type="entry name" value="MFS general substrate transporter"/>
    <property type="match status" value="1"/>
</dbReference>
<dbReference type="Gene3D" id="1.20.1250.20">
    <property type="entry name" value="MFS general substrate transporter like domains"/>
    <property type="match status" value="1"/>
</dbReference>
<feature type="transmembrane region" description="Helical" evidence="5">
    <location>
        <begin position="20"/>
        <end position="42"/>
    </location>
</feature>
<comment type="subcellular location">
    <subcellularLocation>
        <location evidence="1">Cell membrane</location>
        <topology evidence="1">Multi-pass membrane protein</topology>
    </subcellularLocation>
</comment>
<dbReference type="GO" id="GO:0022857">
    <property type="term" value="F:transmembrane transporter activity"/>
    <property type="evidence" value="ECO:0007669"/>
    <property type="project" value="InterPro"/>
</dbReference>
<protein>
    <recommendedName>
        <fullName evidence="6">Major facilitator superfamily (MFS) profile domain-containing protein</fullName>
    </recommendedName>
</protein>
<sequence>MSARAGAVGTAVSERFQRRFTIRLVIVLVGGMFLNGDILGLVGPVISSSMKTDLGVNSLWEGPLAAALLIGIFFRSPIGGWAGDEFGRKPRVSVTDNWKGHS</sequence>
<evidence type="ECO:0000259" key="6">
    <source>
        <dbReference type="PROSITE" id="PS50850"/>
    </source>
</evidence>
<dbReference type="PROSITE" id="PS50850">
    <property type="entry name" value="MFS"/>
    <property type="match status" value="1"/>
</dbReference>
<keyword evidence="2 5" id="KW-0812">Transmembrane</keyword>
<keyword evidence="8" id="KW-1185">Reference proteome</keyword>
<dbReference type="RefSeq" id="WP_048552236.1">
    <property type="nucleotide sequence ID" value="NZ_HF570958.1"/>
</dbReference>
<dbReference type="InterPro" id="IPR020846">
    <property type="entry name" value="MFS_dom"/>
</dbReference>
<evidence type="ECO:0000256" key="1">
    <source>
        <dbReference type="ARBA" id="ARBA00004651"/>
    </source>
</evidence>
<feature type="transmembrane region" description="Helical" evidence="5">
    <location>
        <begin position="62"/>
        <end position="82"/>
    </location>
</feature>
<dbReference type="EMBL" id="CAJB01000413">
    <property type="protein sequence ID" value="CCH80203.1"/>
    <property type="molecule type" value="Genomic_DNA"/>
</dbReference>
<accession>A0A077M1M6</accession>
<dbReference type="GO" id="GO:0005886">
    <property type="term" value="C:plasma membrane"/>
    <property type="evidence" value="ECO:0007669"/>
    <property type="project" value="UniProtKB-SubCell"/>
</dbReference>
<keyword evidence="3 5" id="KW-1133">Transmembrane helix</keyword>
<dbReference type="OrthoDB" id="9787026at2"/>
<name>A0A077M1M6_9MICO</name>
<reference evidence="7 8" key="1">
    <citation type="journal article" date="2013" name="ISME J.">
        <title>A metabolic model for members of the genus Tetrasphaera involved in enhanced biological phosphorus removal.</title>
        <authorList>
            <person name="Kristiansen R."/>
            <person name="Nguyen H.T.T."/>
            <person name="Saunders A.M."/>
            <person name="Nielsen J.L."/>
            <person name="Wimmer R."/>
            <person name="Le V.Q."/>
            <person name="McIlroy S.J."/>
            <person name="Petrovski S."/>
            <person name="Seviour R.J."/>
            <person name="Calteau A."/>
            <person name="Nielsen K.L."/>
            <person name="Nielsen P.H."/>
        </authorList>
    </citation>
    <scope>NUCLEOTIDE SEQUENCE [LARGE SCALE GENOMIC DNA]</scope>
    <source>
        <strain evidence="7 8">T1-X7</strain>
    </source>
</reference>
<proteinExistence type="predicted"/>
<dbReference type="AlphaFoldDB" id="A0A077M1M6"/>
<evidence type="ECO:0000256" key="5">
    <source>
        <dbReference type="SAM" id="Phobius"/>
    </source>
</evidence>
<organism evidence="7 8">
    <name type="scientific">Nostocoides japonicum T1-X7</name>
    <dbReference type="NCBI Taxonomy" id="1194083"/>
    <lineage>
        <taxon>Bacteria</taxon>
        <taxon>Bacillati</taxon>
        <taxon>Actinomycetota</taxon>
        <taxon>Actinomycetes</taxon>
        <taxon>Micrococcales</taxon>
        <taxon>Intrasporangiaceae</taxon>
        <taxon>Nostocoides</taxon>
    </lineage>
</organism>
<evidence type="ECO:0000313" key="8">
    <source>
        <dbReference type="Proteomes" id="UP000035721"/>
    </source>
</evidence>
<evidence type="ECO:0000256" key="3">
    <source>
        <dbReference type="ARBA" id="ARBA00022989"/>
    </source>
</evidence>
<dbReference type="STRING" id="1194083.BN12_790032"/>
<comment type="caution">
    <text evidence="7">The sequence shown here is derived from an EMBL/GenBank/DDBJ whole genome shotgun (WGS) entry which is preliminary data.</text>
</comment>
<keyword evidence="4 5" id="KW-0472">Membrane</keyword>
<dbReference type="InterPro" id="IPR036259">
    <property type="entry name" value="MFS_trans_sf"/>
</dbReference>
<gene>
    <name evidence="7" type="ORF">BN12_790032</name>
</gene>